<evidence type="ECO:0000313" key="3">
    <source>
        <dbReference type="Proteomes" id="UP001570417"/>
    </source>
</evidence>
<dbReference type="PROSITE" id="PS51725">
    <property type="entry name" value="ABM"/>
    <property type="match status" value="1"/>
</dbReference>
<dbReference type="EMBL" id="JBFRUW010000003">
    <property type="protein sequence ID" value="MFA0566871.1"/>
    <property type="molecule type" value="Genomic_DNA"/>
</dbReference>
<keyword evidence="2" id="KW-0503">Monooxygenase</keyword>
<gene>
    <name evidence="2" type="ORF">AB4566_01130</name>
</gene>
<dbReference type="InterPro" id="IPR007138">
    <property type="entry name" value="ABM_dom"/>
</dbReference>
<dbReference type="SUPFAM" id="SSF54909">
    <property type="entry name" value="Dimeric alpha+beta barrel"/>
    <property type="match status" value="1"/>
</dbReference>
<dbReference type="Gene3D" id="3.30.70.100">
    <property type="match status" value="1"/>
</dbReference>
<organism evidence="2 3">
    <name type="scientific">Vibrio gallaecicus</name>
    <dbReference type="NCBI Taxonomy" id="552386"/>
    <lineage>
        <taxon>Bacteria</taxon>
        <taxon>Pseudomonadati</taxon>
        <taxon>Pseudomonadota</taxon>
        <taxon>Gammaproteobacteria</taxon>
        <taxon>Vibrionales</taxon>
        <taxon>Vibrionaceae</taxon>
        <taxon>Vibrio</taxon>
    </lineage>
</organism>
<accession>A0ABV4N6B5</accession>
<sequence>MSKVVLRGFIVVPEAELSQVKGELVNHITLTRAEKGCLIFNVIQSEDNPYHFSVYEEFTDKESFEAHQARVKQSHWGKVTANVERHYKISEES</sequence>
<keyword evidence="3" id="KW-1185">Reference proteome</keyword>
<dbReference type="Pfam" id="PF03992">
    <property type="entry name" value="ABM"/>
    <property type="match status" value="1"/>
</dbReference>
<name>A0ABV4N6B5_9VIBR</name>
<proteinExistence type="predicted"/>
<feature type="domain" description="ABM" evidence="1">
    <location>
        <begin position="4"/>
        <end position="93"/>
    </location>
</feature>
<dbReference type="GO" id="GO:0004497">
    <property type="term" value="F:monooxygenase activity"/>
    <property type="evidence" value="ECO:0007669"/>
    <property type="project" value="UniProtKB-KW"/>
</dbReference>
<dbReference type="Proteomes" id="UP001570417">
    <property type="component" value="Unassembled WGS sequence"/>
</dbReference>
<dbReference type="RefSeq" id="WP_137373049.1">
    <property type="nucleotide sequence ID" value="NZ_AP025490.1"/>
</dbReference>
<reference evidence="2 3" key="1">
    <citation type="journal article" date="2024" name="ISME J.">
        <title>Tailless and filamentous prophages are predominant in marine Vibrio.</title>
        <authorList>
            <person name="Steensen K."/>
            <person name="Seneca J."/>
            <person name="Bartlau N."/>
            <person name="Yu X.A."/>
            <person name="Hussain F.A."/>
            <person name="Polz M.F."/>
        </authorList>
    </citation>
    <scope>NUCLEOTIDE SEQUENCE [LARGE SCALE GENOMIC DNA]</scope>
    <source>
        <strain evidence="2 3">10N.222.51.A1</strain>
    </source>
</reference>
<evidence type="ECO:0000313" key="2">
    <source>
        <dbReference type="EMBL" id="MFA0566871.1"/>
    </source>
</evidence>
<comment type="caution">
    <text evidence="2">The sequence shown here is derived from an EMBL/GenBank/DDBJ whole genome shotgun (WGS) entry which is preliminary data.</text>
</comment>
<evidence type="ECO:0000259" key="1">
    <source>
        <dbReference type="PROSITE" id="PS51725"/>
    </source>
</evidence>
<protein>
    <submittedName>
        <fullName evidence="2">Antibiotic biosynthesis monooxygenase</fullName>
    </submittedName>
</protein>
<keyword evidence="2" id="KW-0560">Oxidoreductase</keyword>
<dbReference type="InterPro" id="IPR011008">
    <property type="entry name" value="Dimeric_a/b-barrel"/>
</dbReference>